<dbReference type="InterPro" id="IPR016171">
    <property type="entry name" value="Vanillyl_alc_oxidase_C-sub2"/>
</dbReference>
<dbReference type="InterPro" id="IPR016169">
    <property type="entry name" value="FAD-bd_PCMH_sub2"/>
</dbReference>
<dbReference type="InterPro" id="IPR036318">
    <property type="entry name" value="FAD-bd_PCMH-like_sf"/>
</dbReference>
<proteinExistence type="predicted"/>
<dbReference type="Pfam" id="PF01565">
    <property type="entry name" value="FAD_binding_4"/>
    <property type="match status" value="1"/>
</dbReference>
<keyword evidence="1" id="KW-0285">Flavoprotein</keyword>
<accession>A0A8J4DSM9</accession>
<dbReference type="InterPro" id="IPR016167">
    <property type="entry name" value="FAD-bd_PCMH_sub1"/>
</dbReference>
<dbReference type="Pfam" id="PF04030">
    <property type="entry name" value="ALO"/>
    <property type="match status" value="1"/>
</dbReference>
<dbReference type="AlphaFoldDB" id="A0A8J4DSM9"/>
<dbReference type="PANTHER" id="PTHR43762">
    <property type="entry name" value="L-GULONOLACTONE OXIDASE"/>
    <property type="match status" value="1"/>
</dbReference>
<sequence length="433" mass="47212">MGVSLVERSWHNWTGNVGDAAPVAVPESVSDLVSVVREAASQGRRVRVAGSGHSFSEIARADGVRVSLSRLDVPVHISGTSVTVPAGMTLRALNALLAANGLALPNLGDIDAQTVAGAVQTGTHGTGAAYGCLSTFVTAMSVVTGDGREVTWDRENTPRELAAAAVGLGGFGAIVSVTLECVPAFVLRAVEKPQPLTSILPALPELIAAHDHTEFFWFPHTSMGQLKINDRVATDDAPLASWRRWLDDEFLSNSLYGVVLRVARRAPVTAPPLMKVAARALTARTYTAASYDVFCTPRRVRFTEMEYSVPREALPEAFAALRGIVDRLPFRIAFPVEVRFTAADQLWMSHGYGRDNAYIAAQQFVGMPYRQYFDEFEKVCLDLGGRPHWGKMHYADPARLRAAYPRWDEWVAMRDAADPDGVFRSPFLDRMLG</sequence>
<dbReference type="InterPro" id="IPR010031">
    <property type="entry name" value="FAD_lactone_oxidase-like"/>
</dbReference>
<dbReference type="InterPro" id="IPR006094">
    <property type="entry name" value="Oxid_FAD_bind_N"/>
</dbReference>
<dbReference type="GO" id="GO:0080049">
    <property type="term" value="F:L-gulono-1,4-lactone dehydrogenase activity"/>
    <property type="evidence" value="ECO:0007669"/>
    <property type="project" value="TreeGrafter"/>
</dbReference>
<dbReference type="PIRSF" id="PIRSF000136">
    <property type="entry name" value="LGO_GLO"/>
    <property type="match status" value="1"/>
</dbReference>
<keyword evidence="2" id="KW-0274">FAD</keyword>
<dbReference type="PROSITE" id="PS51387">
    <property type="entry name" value="FAD_PCMH"/>
    <property type="match status" value="1"/>
</dbReference>
<dbReference type="InterPro" id="IPR007173">
    <property type="entry name" value="ALO_C"/>
</dbReference>
<dbReference type="Gene3D" id="1.10.45.10">
    <property type="entry name" value="Vanillyl-alcohol Oxidase, Chain A, domain 4"/>
    <property type="match status" value="1"/>
</dbReference>
<evidence type="ECO:0000313" key="6">
    <source>
        <dbReference type="Proteomes" id="UP000619260"/>
    </source>
</evidence>
<dbReference type="Proteomes" id="UP000619260">
    <property type="component" value="Unassembled WGS sequence"/>
</dbReference>
<evidence type="ECO:0000256" key="2">
    <source>
        <dbReference type="ARBA" id="ARBA00022827"/>
    </source>
</evidence>
<dbReference type="Gene3D" id="3.30.70.2520">
    <property type="match status" value="1"/>
</dbReference>
<dbReference type="GO" id="GO:0071949">
    <property type="term" value="F:FAD binding"/>
    <property type="evidence" value="ECO:0007669"/>
    <property type="project" value="InterPro"/>
</dbReference>
<dbReference type="PANTHER" id="PTHR43762:SF1">
    <property type="entry name" value="D-ARABINONO-1,4-LACTONE OXIDASE"/>
    <property type="match status" value="1"/>
</dbReference>
<evidence type="ECO:0000256" key="1">
    <source>
        <dbReference type="ARBA" id="ARBA00022630"/>
    </source>
</evidence>
<dbReference type="RefSeq" id="WP_203900880.1">
    <property type="nucleotide sequence ID" value="NZ_BOPF01000014.1"/>
</dbReference>
<gene>
    <name evidence="5" type="ORF">Val02_42830</name>
</gene>
<comment type="caution">
    <text evidence="5">The sequence shown here is derived from an EMBL/GenBank/DDBJ whole genome shotgun (WGS) entry which is preliminary data.</text>
</comment>
<reference evidence="5" key="1">
    <citation type="submission" date="2021-01" db="EMBL/GenBank/DDBJ databases">
        <title>Whole genome shotgun sequence of Virgisporangium aliadipatigenens NBRC 105644.</title>
        <authorList>
            <person name="Komaki H."/>
            <person name="Tamura T."/>
        </authorList>
    </citation>
    <scope>NUCLEOTIDE SEQUENCE</scope>
    <source>
        <strain evidence="5">NBRC 105644</strain>
    </source>
</reference>
<dbReference type="InterPro" id="IPR016166">
    <property type="entry name" value="FAD-bd_PCMH"/>
</dbReference>
<feature type="domain" description="FAD-binding PCMH-type" evidence="4">
    <location>
        <begin position="16"/>
        <end position="184"/>
    </location>
</feature>
<evidence type="ECO:0000313" key="5">
    <source>
        <dbReference type="EMBL" id="GIJ47397.1"/>
    </source>
</evidence>
<keyword evidence="3" id="KW-0560">Oxidoreductase</keyword>
<keyword evidence="6" id="KW-1185">Reference proteome</keyword>
<dbReference type="SUPFAM" id="SSF55103">
    <property type="entry name" value="FAD-linked oxidases, C-terminal domain"/>
    <property type="match status" value="1"/>
</dbReference>
<dbReference type="GO" id="GO:0003885">
    <property type="term" value="F:D-arabinono-1,4-lactone oxidase activity"/>
    <property type="evidence" value="ECO:0007669"/>
    <property type="project" value="InterPro"/>
</dbReference>
<evidence type="ECO:0000256" key="3">
    <source>
        <dbReference type="ARBA" id="ARBA00023002"/>
    </source>
</evidence>
<evidence type="ECO:0000259" key="4">
    <source>
        <dbReference type="PROSITE" id="PS51387"/>
    </source>
</evidence>
<dbReference type="SUPFAM" id="SSF56176">
    <property type="entry name" value="FAD-binding/transporter-associated domain-like"/>
    <property type="match status" value="1"/>
</dbReference>
<organism evidence="5 6">
    <name type="scientific">Virgisporangium aliadipatigenens</name>
    <dbReference type="NCBI Taxonomy" id="741659"/>
    <lineage>
        <taxon>Bacteria</taxon>
        <taxon>Bacillati</taxon>
        <taxon>Actinomycetota</taxon>
        <taxon>Actinomycetes</taxon>
        <taxon>Micromonosporales</taxon>
        <taxon>Micromonosporaceae</taxon>
        <taxon>Virgisporangium</taxon>
    </lineage>
</organism>
<dbReference type="NCBIfam" id="TIGR01679">
    <property type="entry name" value="bact_FAD_ox"/>
    <property type="match status" value="1"/>
</dbReference>
<protein>
    <submittedName>
        <fullName evidence="5">L-gulonolactone oxidase</fullName>
    </submittedName>
</protein>
<dbReference type="Gene3D" id="3.30.43.10">
    <property type="entry name" value="Uridine Diphospho-n-acetylenolpyruvylglucosamine Reductase, domain 2"/>
    <property type="match status" value="1"/>
</dbReference>
<dbReference type="GO" id="GO:0016020">
    <property type="term" value="C:membrane"/>
    <property type="evidence" value="ECO:0007669"/>
    <property type="project" value="InterPro"/>
</dbReference>
<dbReference type="InterPro" id="IPR016164">
    <property type="entry name" value="FAD-linked_Oxase-like_C"/>
</dbReference>
<dbReference type="EMBL" id="BOPF01000014">
    <property type="protein sequence ID" value="GIJ47397.1"/>
    <property type="molecule type" value="Genomic_DNA"/>
</dbReference>
<dbReference type="Gene3D" id="3.30.465.10">
    <property type="match status" value="1"/>
</dbReference>
<name>A0A8J4DSM9_9ACTN</name>